<evidence type="ECO:0000256" key="1">
    <source>
        <dbReference type="SAM" id="MobiDB-lite"/>
    </source>
</evidence>
<keyword evidence="2" id="KW-0812">Transmembrane</keyword>
<feature type="compositionally biased region" description="Gly residues" evidence="1">
    <location>
        <begin position="1"/>
        <end position="10"/>
    </location>
</feature>
<evidence type="ECO:0000256" key="2">
    <source>
        <dbReference type="SAM" id="Phobius"/>
    </source>
</evidence>
<keyword evidence="2" id="KW-0472">Membrane</keyword>
<gene>
    <name evidence="3" type="ORF">EII10_03195</name>
</gene>
<evidence type="ECO:0000313" key="4">
    <source>
        <dbReference type="Proteomes" id="UP000271272"/>
    </source>
</evidence>
<feature type="transmembrane region" description="Helical" evidence="2">
    <location>
        <begin position="122"/>
        <end position="139"/>
    </location>
</feature>
<protein>
    <submittedName>
        <fullName evidence="3">Uncharacterized protein</fullName>
    </submittedName>
</protein>
<organism evidence="3 4">
    <name type="scientific">Actinomyces bowdenii</name>
    <dbReference type="NCBI Taxonomy" id="131109"/>
    <lineage>
        <taxon>Bacteria</taxon>
        <taxon>Bacillati</taxon>
        <taxon>Actinomycetota</taxon>
        <taxon>Actinomycetes</taxon>
        <taxon>Actinomycetales</taxon>
        <taxon>Actinomycetaceae</taxon>
        <taxon>Actinomyces</taxon>
    </lineage>
</organism>
<sequence length="289" mass="28344">MSSGQAGGPPGDELSSERAGRGRAEPPEARTRPSAGSEPAGTAQPAGGRPRTGASGAGDPAGMGGGGIATSIDDEDVPAWLAEIVVMAEHVRAMLRLQGPLIVGGLLALLAAGWAGVPALPWLAAVCSLGAGHIALRHAHGPRGARLRPGAWAGLVLLVLDLALTPWALALALGLRLGGAPQPLLHAAACAAAGALVGAGALAAGLLVPARRPTGAGAAGCEAAPAGTSALGPVTAAVVIMLMAALLWSLAVNLSWWWAGAVAVAAEAGSLIVLRLGAWAEARRRRPGG</sequence>
<accession>A0A3P1V8W7</accession>
<feature type="transmembrane region" description="Helical" evidence="2">
    <location>
        <begin position="256"/>
        <end position="276"/>
    </location>
</feature>
<comment type="caution">
    <text evidence="3">The sequence shown here is derived from an EMBL/GenBank/DDBJ whole genome shotgun (WGS) entry which is preliminary data.</text>
</comment>
<keyword evidence="2" id="KW-1133">Transmembrane helix</keyword>
<feature type="region of interest" description="Disordered" evidence="1">
    <location>
        <begin position="1"/>
        <end position="69"/>
    </location>
</feature>
<dbReference type="RefSeq" id="WP_124933076.1">
    <property type="nucleotide sequence ID" value="NZ_RQZC01000003.1"/>
</dbReference>
<feature type="transmembrane region" description="Helical" evidence="2">
    <location>
        <begin position="185"/>
        <end position="208"/>
    </location>
</feature>
<keyword evidence="4" id="KW-1185">Reference proteome</keyword>
<proteinExistence type="predicted"/>
<reference evidence="3 4" key="1">
    <citation type="submission" date="2018-11" db="EMBL/GenBank/DDBJ databases">
        <title>Genomes From Bacteria Associated with the Canine Oral Cavity: a Test Case for Automated Genome-Based Taxonomic Assignment.</title>
        <authorList>
            <person name="Coil D.A."/>
            <person name="Jospin G."/>
            <person name="Darling A.E."/>
            <person name="Wallis C."/>
            <person name="Davis I.J."/>
            <person name="Harris S."/>
            <person name="Eisen J.A."/>
            <person name="Holcombe L.J."/>
            <person name="O'Flynn C."/>
        </authorList>
    </citation>
    <scope>NUCLEOTIDE SEQUENCE [LARGE SCALE GENOMIC DNA]</scope>
    <source>
        <strain evidence="3 4">OH5050</strain>
    </source>
</reference>
<dbReference type="Proteomes" id="UP000271272">
    <property type="component" value="Unassembled WGS sequence"/>
</dbReference>
<dbReference type="EMBL" id="RQZC01000003">
    <property type="protein sequence ID" value="RRD30097.1"/>
    <property type="molecule type" value="Genomic_DNA"/>
</dbReference>
<feature type="compositionally biased region" description="Gly residues" evidence="1">
    <location>
        <begin position="55"/>
        <end position="68"/>
    </location>
</feature>
<feature type="transmembrane region" description="Helical" evidence="2">
    <location>
        <begin position="151"/>
        <end position="173"/>
    </location>
</feature>
<dbReference type="AlphaFoldDB" id="A0A3P1V8W7"/>
<evidence type="ECO:0000313" key="3">
    <source>
        <dbReference type="EMBL" id="RRD30097.1"/>
    </source>
</evidence>
<name>A0A3P1V8W7_9ACTO</name>
<feature type="transmembrane region" description="Helical" evidence="2">
    <location>
        <begin position="229"/>
        <end position="250"/>
    </location>
</feature>
<feature type="compositionally biased region" description="Basic and acidic residues" evidence="1">
    <location>
        <begin position="15"/>
        <end position="31"/>
    </location>
</feature>